<sequence>MESDEYTSEETKRKRDTWDTKEIKEDQRSYQQELKELKRENEILKGENKMIKEKVKIIEDRVRRLEKGRIKNIVISGVEIEADSSADLKHGLEHIFGDQPVTVVPNERLDYTKGIISHRDLLNCPTEEIVEPLSEDGVVEARHMTRRNGVISIPVQPESTTPPGNGDTSSSNLSLSPPCTSPQKSSPSAVGTLFPSGTILWKLTMPTPSESGTLKSGTVIDKRKPNESIFTDSGSAREEDLSLIKRRV</sequence>
<evidence type="ECO:0000313" key="4">
    <source>
        <dbReference type="Proteomes" id="UP000801492"/>
    </source>
</evidence>
<protein>
    <submittedName>
        <fullName evidence="3">Uncharacterized protein</fullName>
    </submittedName>
</protein>
<keyword evidence="4" id="KW-1185">Reference proteome</keyword>
<gene>
    <name evidence="3" type="ORF">ILUMI_08822</name>
</gene>
<dbReference type="AlphaFoldDB" id="A0A8K0D165"/>
<proteinExistence type="predicted"/>
<feature type="coiled-coil region" evidence="1">
    <location>
        <begin position="20"/>
        <end position="68"/>
    </location>
</feature>
<evidence type="ECO:0000256" key="2">
    <source>
        <dbReference type="SAM" id="MobiDB-lite"/>
    </source>
</evidence>
<feature type="compositionally biased region" description="Basic and acidic residues" evidence="2">
    <location>
        <begin position="235"/>
        <end position="248"/>
    </location>
</feature>
<feature type="compositionally biased region" description="Polar residues" evidence="2">
    <location>
        <begin position="206"/>
        <end position="216"/>
    </location>
</feature>
<feature type="compositionally biased region" description="Polar residues" evidence="2">
    <location>
        <begin position="157"/>
        <end position="189"/>
    </location>
</feature>
<feature type="region of interest" description="Disordered" evidence="2">
    <location>
        <begin position="205"/>
        <end position="248"/>
    </location>
</feature>
<accession>A0A8K0D165</accession>
<reference evidence="3" key="1">
    <citation type="submission" date="2019-08" db="EMBL/GenBank/DDBJ databases">
        <title>The genome of the North American firefly Photinus pyralis.</title>
        <authorList>
            <consortium name="Photinus pyralis genome working group"/>
            <person name="Fallon T.R."/>
            <person name="Sander Lower S.E."/>
            <person name="Weng J.-K."/>
        </authorList>
    </citation>
    <scope>NUCLEOTIDE SEQUENCE</scope>
    <source>
        <strain evidence="3">TRF0915ILg1</strain>
        <tissue evidence="3">Whole body</tissue>
    </source>
</reference>
<organism evidence="3 4">
    <name type="scientific">Ignelater luminosus</name>
    <name type="common">Cucubano</name>
    <name type="synonym">Pyrophorus luminosus</name>
    <dbReference type="NCBI Taxonomy" id="2038154"/>
    <lineage>
        <taxon>Eukaryota</taxon>
        <taxon>Metazoa</taxon>
        <taxon>Ecdysozoa</taxon>
        <taxon>Arthropoda</taxon>
        <taxon>Hexapoda</taxon>
        <taxon>Insecta</taxon>
        <taxon>Pterygota</taxon>
        <taxon>Neoptera</taxon>
        <taxon>Endopterygota</taxon>
        <taxon>Coleoptera</taxon>
        <taxon>Polyphaga</taxon>
        <taxon>Elateriformia</taxon>
        <taxon>Elateroidea</taxon>
        <taxon>Elateridae</taxon>
        <taxon>Agrypninae</taxon>
        <taxon>Pyrophorini</taxon>
        <taxon>Ignelater</taxon>
    </lineage>
</organism>
<evidence type="ECO:0000256" key="1">
    <source>
        <dbReference type="SAM" id="Coils"/>
    </source>
</evidence>
<comment type="caution">
    <text evidence="3">The sequence shown here is derived from an EMBL/GenBank/DDBJ whole genome shotgun (WGS) entry which is preliminary data.</text>
</comment>
<dbReference type="EMBL" id="VTPC01004262">
    <property type="protein sequence ID" value="KAF2897354.1"/>
    <property type="molecule type" value="Genomic_DNA"/>
</dbReference>
<dbReference type="Proteomes" id="UP000801492">
    <property type="component" value="Unassembled WGS sequence"/>
</dbReference>
<keyword evidence="1" id="KW-0175">Coiled coil</keyword>
<feature type="region of interest" description="Disordered" evidence="2">
    <location>
        <begin position="149"/>
        <end position="191"/>
    </location>
</feature>
<dbReference type="OrthoDB" id="6776451at2759"/>
<name>A0A8K0D165_IGNLU</name>
<evidence type="ECO:0000313" key="3">
    <source>
        <dbReference type="EMBL" id="KAF2897354.1"/>
    </source>
</evidence>